<dbReference type="OrthoDB" id="9774262at2"/>
<evidence type="ECO:0000313" key="2">
    <source>
        <dbReference type="EMBL" id="RRS01034.1"/>
    </source>
</evidence>
<dbReference type="Gene3D" id="3.20.20.80">
    <property type="entry name" value="Glycosidases"/>
    <property type="match status" value="1"/>
</dbReference>
<accession>A0A3R8RZU5</accession>
<name>A0A3R8RZU5_9BURK</name>
<organism evidence="2 3">
    <name type="scientific">Aquabacterium soli</name>
    <dbReference type="NCBI Taxonomy" id="2493092"/>
    <lineage>
        <taxon>Bacteria</taxon>
        <taxon>Pseudomonadati</taxon>
        <taxon>Pseudomonadota</taxon>
        <taxon>Betaproteobacteria</taxon>
        <taxon>Burkholderiales</taxon>
        <taxon>Aquabacterium</taxon>
    </lineage>
</organism>
<feature type="compositionally biased region" description="Polar residues" evidence="1">
    <location>
        <begin position="408"/>
        <end position="426"/>
    </location>
</feature>
<dbReference type="RefSeq" id="WP_125245383.1">
    <property type="nucleotide sequence ID" value="NZ_RSED01000029.1"/>
</dbReference>
<dbReference type="InterPro" id="IPR017853">
    <property type="entry name" value="GH"/>
</dbReference>
<dbReference type="EMBL" id="RSED01000029">
    <property type="protein sequence ID" value="RRS01034.1"/>
    <property type="molecule type" value="Genomic_DNA"/>
</dbReference>
<proteinExistence type="predicted"/>
<keyword evidence="3" id="KW-1185">Reference proteome</keyword>
<gene>
    <name evidence="2" type="ORF">EIP75_22160</name>
</gene>
<dbReference type="PANTHER" id="PTHR12631">
    <property type="entry name" value="ALPHA-L-IDURONIDASE"/>
    <property type="match status" value="1"/>
</dbReference>
<dbReference type="PANTHER" id="PTHR12631:SF10">
    <property type="entry name" value="BETA-XYLOSIDASE-LIKE PROTEIN-RELATED"/>
    <property type="match status" value="1"/>
</dbReference>
<sequence length="677" mass="73565">MRMKAWLWIGACVAVLSATTLVMLKRSSAHWMDADMVHAVASVSDPSQPPSGYFHQLMDDNRVEGPLTVTYRTEPGQDGQLVLVIAVDSQSRRTTNYNLFLASKATTVTPGERYVLGARMSASDNIREPVLLGLGFQLYKPNDAYLGDTSPASGMFKAVLGDGQPVSAVWASGQVYEQGDQTAASLRPRLSLHNIPPGFKGEIRLAAVNWSNSGATAQAAAKAQPASVAAATAPTDRTWTATAGQLLPLSVPWPEASGPANGTLVLQSPSGQSQSYPAERPVLIRDDDGQLQSWWQLRIPKDWAQGASAVMLSVGSEPARQVGSLKVVAQAGVFIGHAFHRYPGPSEKAFGPLTVRYQFARSLSNDLTYLNQWWTGDGTYDWRGIDRWADFHAGPGQRRLLLTFSGSPRWASQSPHQPSAMGQNGNAAPPQRALFPAYQRMVQDTVARYKGRVLAVECWNEPNSPDFFSGTQADLADLCQLVHDGTKAVAPEVPVICPQADSPEKAAFVYGARTSKGESILARCDAVGAHIYNRLGRDTQGRGYAAEQLDDSLKLLHKINQRYGVQGKPIAVTEFGASSCVTRPTRYHPLSFGKMPSSEAGDALYQSLSTFREHGVWMVALYSFDHEDNNPECRPGGSFTRMTRVDEKGRQVVDQAVVNRLNEAVSDFGRPEGVSTR</sequence>
<reference evidence="2 3" key="1">
    <citation type="submission" date="2018-12" db="EMBL/GenBank/DDBJ databases">
        <title>The whole draft genome of Aquabacterium sp. SJQ9.</title>
        <authorList>
            <person name="Sun L."/>
            <person name="Gao X."/>
            <person name="Chen W."/>
            <person name="Huang K."/>
        </authorList>
    </citation>
    <scope>NUCLEOTIDE SEQUENCE [LARGE SCALE GENOMIC DNA]</scope>
    <source>
        <strain evidence="2 3">SJQ9</strain>
    </source>
</reference>
<dbReference type="AlphaFoldDB" id="A0A3R8RZU5"/>
<evidence type="ECO:0000313" key="3">
    <source>
        <dbReference type="Proteomes" id="UP000269265"/>
    </source>
</evidence>
<protein>
    <recommendedName>
        <fullName evidence="4">Asl1-like glycosyl hydrolase catalytic domain-containing protein</fullName>
    </recommendedName>
</protein>
<evidence type="ECO:0008006" key="4">
    <source>
        <dbReference type="Google" id="ProtNLM"/>
    </source>
</evidence>
<dbReference type="GO" id="GO:0004553">
    <property type="term" value="F:hydrolase activity, hydrolyzing O-glycosyl compounds"/>
    <property type="evidence" value="ECO:0007669"/>
    <property type="project" value="TreeGrafter"/>
</dbReference>
<comment type="caution">
    <text evidence="2">The sequence shown here is derived from an EMBL/GenBank/DDBJ whole genome shotgun (WGS) entry which is preliminary data.</text>
</comment>
<dbReference type="Proteomes" id="UP000269265">
    <property type="component" value="Unassembled WGS sequence"/>
</dbReference>
<evidence type="ECO:0000256" key="1">
    <source>
        <dbReference type="SAM" id="MobiDB-lite"/>
    </source>
</evidence>
<dbReference type="SUPFAM" id="SSF51445">
    <property type="entry name" value="(Trans)glycosidases"/>
    <property type="match status" value="1"/>
</dbReference>
<feature type="region of interest" description="Disordered" evidence="1">
    <location>
        <begin position="408"/>
        <end position="429"/>
    </location>
</feature>
<dbReference type="InterPro" id="IPR051923">
    <property type="entry name" value="Glycosyl_Hydrolase_39"/>
</dbReference>